<evidence type="ECO:0000313" key="2">
    <source>
        <dbReference type="Proteomes" id="UP001160148"/>
    </source>
</evidence>
<dbReference type="Proteomes" id="UP001160148">
    <property type="component" value="Unassembled WGS sequence"/>
</dbReference>
<name>A0AAV0WGL0_9HEMI</name>
<reference evidence="1 2" key="1">
    <citation type="submission" date="2023-01" db="EMBL/GenBank/DDBJ databases">
        <authorList>
            <person name="Whitehead M."/>
        </authorList>
    </citation>
    <scope>NUCLEOTIDE SEQUENCE [LARGE SCALE GENOMIC DNA]</scope>
</reference>
<accession>A0AAV0WGL0</accession>
<dbReference type="AlphaFoldDB" id="A0AAV0WGL0"/>
<sequence>MLYLPIHFITQRGVFDYGGCYREERKMSSHKIKSIISSVNNELHPFNYNINNSLKVPLEVRLEAVWNFSELENLSHACRIIRSEN</sequence>
<proteinExistence type="predicted"/>
<comment type="caution">
    <text evidence="1">The sequence shown here is derived from an EMBL/GenBank/DDBJ whole genome shotgun (WGS) entry which is preliminary data.</text>
</comment>
<gene>
    <name evidence="1" type="ORF">MEUPH1_LOCUS10978</name>
</gene>
<keyword evidence="2" id="KW-1185">Reference proteome</keyword>
<evidence type="ECO:0000313" key="1">
    <source>
        <dbReference type="EMBL" id="CAI6355084.1"/>
    </source>
</evidence>
<organism evidence="1 2">
    <name type="scientific">Macrosiphum euphorbiae</name>
    <name type="common">potato aphid</name>
    <dbReference type="NCBI Taxonomy" id="13131"/>
    <lineage>
        <taxon>Eukaryota</taxon>
        <taxon>Metazoa</taxon>
        <taxon>Ecdysozoa</taxon>
        <taxon>Arthropoda</taxon>
        <taxon>Hexapoda</taxon>
        <taxon>Insecta</taxon>
        <taxon>Pterygota</taxon>
        <taxon>Neoptera</taxon>
        <taxon>Paraneoptera</taxon>
        <taxon>Hemiptera</taxon>
        <taxon>Sternorrhyncha</taxon>
        <taxon>Aphidomorpha</taxon>
        <taxon>Aphidoidea</taxon>
        <taxon>Aphididae</taxon>
        <taxon>Macrosiphini</taxon>
        <taxon>Macrosiphum</taxon>
    </lineage>
</organism>
<protein>
    <submittedName>
        <fullName evidence="1">Uncharacterized protein</fullName>
    </submittedName>
</protein>
<dbReference type="EMBL" id="CARXXK010000002">
    <property type="protein sequence ID" value="CAI6355084.1"/>
    <property type="molecule type" value="Genomic_DNA"/>
</dbReference>